<dbReference type="InterPro" id="IPR007420">
    <property type="entry name" value="DUF465"/>
</dbReference>
<evidence type="ECO:0000313" key="2">
    <source>
        <dbReference type="Proteomes" id="UP000243950"/>
    </source>
</evidence>
<dbReference type="Pfam" id="PF04325">
    <property type="entry name" value="DUF465"/>
    <property type="match status" value="1"/>
</dbReference>
<protein>
    <recommendedName>
        <fullName evidence="3">DUF465 domain-containing protein</fullName>
    </recommendedName>
</protein>
<gene>
    <name evidence="1" type="ORF">SAMN05216372_1135</name>
</gene>
<name>A0A1I1YYE7_PSEOC</name>
<dbReference type="InterPro" id="IPR038444">
    <property type="entry name" value="DUF465_sf"/>
</dbReference>
<sequence length="84" mass="9355">MHIDYSAQSDTAARLHGNPAYAALVEQHDDVDRRIVRIENGLERPDGLSLAALKLRRSGLREDLARQQRKARGECCNCGNHCDG</sequence>
<dbReference type="Gene3D" id="6.10.280.50">
    <property type="match status" value="1"/>
</dbReference>
<evidence type="ECO:0000313" key="1">
    <source>
        <dbReference type="EMBL" id="SFE24605.1"/>
    </source>
</evidence>
<keyword evidence="2" id="KW-1185">Reference proteome</keyword>
<accession>A0A1I1YYE7</accession>
<evidence type="ECO:0008006" key="3">
    <source>
        <dbReference type="Google" id="ProtNLM"/>
    </source>
</evidence>
<dbReference type="AlphaFoldDB" id="A0A1I1YYE7"/>
<dbReference type="RefSeq" id="WP_093507190.1">
    <property type="nucleotide sequence ID" value="NZ_BSSG01000013.1"/>
</dbReference>
<dbReference type="Proteomes" id="UP000243950">
    <property type="component" value="Unassembled WGS sequence"/>
</dbReference>
<proteinExistence type="predicted"/>
<reference evidence="2" key="1">
    <citation type="submission" date="2016-10" db="EMBL/GenBank/DDBJ databases">
        <authorList>
            <person name="Varghese N."/>
            <person name="Submissions S."/>
        </authorList>
    </citation>
    <scope>NUCLEOTIDE SEQUENCE [LARGE SCALE GENOMIC DNA]</scope>
    <source>
        <strain evidence="2">JCM 2783</strain>
    </source>
</reference>
<organism evidence="1 2">
    <name type="scientific">Pseudomonas straminea</name>
    <dbReference type="NCBI Taxonomy" id="47882"/>
    <lineage>
        <taxon>Bacteria</taxon>
        <taxon>Pseudomonadati</taxon>
        <taxon>Pseudomonadota</taxon>
        <taxon>Gammaproteobacteria</taxon>
        <taxon>Pseudomonadales</taxon>
        <taxon>Pseudomonadaceae</taxon>
        <taxon>Phytopseudomonas</taxon>
    </lineage>
</organism>
<dbReference type="EMBL" id="FOMO01000013">
    <property type="protein sequence ID" value="SFE24605.1"/>
    <property type="molecule type" value="Genomic_DNA"/>
</dbReference>